<gene>
    <name evidence="1" type="ORF">BAUCODRAFT_180299</name>
</gene>
<organism evidence="1 2">
    <name type="scientific">Baudoinia panamericana (strain UAMH 10762)</name>
    <name type="common">Angels' share fungus</name>
    <name type="synonym">Baudoinia compniacensis (strain UAMH 10762)</name>
    <dbReference type="NCBI Taxonomy" id="717646"/>
    <lineage>
        <taxon>Eukaryota</taxon>
        <taxon>Fungi</taxon>
        <taxon>Dikarya</taxon>
        <taxon>Ascomycota</taxon>
        <taxon>Pezizomycotina</taxon>
        <taxon>Dothideomycetes</taxon>
        <taxon>Dothideomycetidae</taxon>
        <taxon>Mycosphaerellales</taxon>
        <taxon>Teratosphaeriaceae</taxon>
        <taxon>Baudoinia</taxon>
    </lineage>
</organism>
<dbReference type="Proteomes" id="UP000011761">
    <property type="component" value="Unassembled WGS sequence"/>
</dbReference>
<dbReference type="RefSeq" id="XP_007671880.1">
    <property type="nucleotide sequence ID" value="XM_007673690.1"/>
</dbReference>
<evidence type="ECO:0000313" key="1">
    <source>
        <dbReference type="EMBL" id="EMD00696.1"/>
    </source>
</evidence>
<evidence type="ECO:0000313" key="2">
    <source>
        <dbReference type="Proteomes" id="UP000011761"/>
    </source>
</evidence>
<dbReference type="KEGG" id="bcom:BAUCODRAFT_180299"/>
<dbReference type="AlphaFoldDB" id="M2NN89"/>
<name>M2NN89_BAUPA</name>
<reference evidence="1 2" key="1">
    <citation type="journal article" date="2012" name="PLoS Pathog.">
        <title>Diverse lifestyles and strategies of plant pathogenesis encoded in the genomes of eighteen Dothideomycetes fungi.</title>
        <authorList>
            <person name="Ohm R.A."/>
            <person name="Feau N."/>
            <person name="Henrissat B."/>
            <person name="Schoch C.L."/>
            <person name="Horwitz B.A."/>
            <person name="Barry K.W."/>
            <person name="Condon B.J."/>
            <person name="Copeland A.C."/>
            <person name="Dhillon B."/>
            <person name="Glaser F."/>
            <person name="Hesse C.N."/>
            <person name="Kosti I."/>
            <person name="LaButti K."/>
            <person name="Lindquist E.A."/>
            <person name="Lucas S."/>
            <person name="Salamov A.A."/>
            <person name="Bradshaw R.E."/>
            <person name="Ciuffetti L."/>
            <person name="Hamelin R.C."/>
            <person name="Kema G.H.J."/>
            <person name="Lawrence C."/>
            <person name="Scott J.A."/>
            <person name="Spatafora J.W."/>
            <person name="Turgeon B.G."/>
            <person name="de Wit P.J.G.M."/>
            <person name="Zhong S."/>
            <person name="Goodwin S.B."/>
            <person name="Grigoriev I.V."/>
        </authorList>
    </citation>
    <scope>NUCLEOTIDE SEQUENCE [LARGE SCALE GENOMIC DNA]</scope>
    <source>
        <strain evidence="1 2">UAMH 10762</strain>
    </source>
</reference>
<dbReference type="EMBL" id="KB445550">
    <property type="protein sequence ID" value="EMD00696.1"/>
    <property type="molecule type" value="Genomic_DNA"/>
</dbReference>
<protein>
    <submittedName>
        <fullName evidence="1">Uncharacterized protein</fullName>
    </submittedName>
</protein>
<dbReference type="HOGENOM" id="CLU_3124721_0_0_1"/>
<accession>M2NN89</accession>
<keyword evidence="2" id="KW-1185">Reference proteome</keyword>
<dbReference type="GeneID" id="19109491"/>
<sequence>MRYARVNVVEACLTGWWWIAIAVQGNLDSYRSLCVPVSVTGAYCCNQWMR</sequence>
<proteinExistence type="predicted"/>